<dbReference type="InterPro" id="IPR023214">
    <property type="entry name" value="HAD_sf"/>
</dbReference>
<dbReference type="Pfam" id="PF12710">
    <property type="entry name" value="HAD"/>
    <property type="match status" value="1"/>
</dbReference>
<keyword evidence="3" id="KW-1185">Reference proteome</keyword>
<proteinExistence type="predicted"/>
<evidence type="ECO:0000313" key="3">
    <source>
        <dbReference type="Proteomes" id="UP000321638"/>
    </source>
</evidence>
<dbReference type="InterPro" id="IPR006384">
    <property type="entry name" value="HAD_hydro_PyrdxlP_Pase-like"/>
</dbReference>
<dbReference type="Gene3D" id="3.40.50.1000">
    <property type="entry name" value="HAD superfamily/HAD-like"/>
    <property type="match status" value="1"/>
</dbReference>
<reference evidence="2 3" key="1">
    <citation type="submission" date="2019-06" db="EMBL/GenBank/DDBJ databases">
        <title>New taxonomy in bacterial strain CC-CFT640, isolated from vineyard.</title>
        <authorList>
            <person name="Lin S.-Y."/>
            <person name="Tsai C.-F."/>
            <person name="Young C.-C."/>
        </authorList>
    </citation>
    <scope>NUCLEOTIDE SEQUENCE [LARGE SCALE GENOMIC DNA]</scope>
    <source>
        <strain evidence="2 3">CC-CFT640</strain>
    </source>
</reference>
<dbReference type="GO" id="GO:0000287">
    <property type="term" value="F:magnesium ion binding"/>
    <property type="evidence" value="ECO:0007669"/>
    <property type="project" value="TreeGrafter"/>
</dbReference>
<dbReference type="NCBIfam" id="TIGR01489">
    <property type="entry name" value="DKMTPPase-SF"/>
    <property type="match status" value="1"/>
</dbReference>
<name>A0A5C8PD06_9HYPH</name>
<dbReference type="SUPFAM" id="SSF56784">
    <property type="entry name" value="HAD-like"/>
    <property type="match status" value="1"/>
</dbReference>
<protein>
    <submittedName>
        <fullName evidence="2">HAD-IB family phosphatase</fullName>
    </submittedName>
</protein>
<dbReference type="GO" id="GO:0036424">
    <property type="term" value="F:L-phosphoserine phosphatase activity"/>
    <property type="evidence" value="ECO:0007669"/>
    <property type="project" value="TreeGrafter"/>
</dbReference>
<evidence type="ECO:0000313" key="2">
    <source>
        <dbReference type="EMBL" id="TXL71242.1"/>
    </source>
</evidence>
<dbReference type="OrthoDB" id="9804940at2"/>
<dbReference type="EMBL" id="VDUZ01000046">
    <property type="protein sequence ID" value="TXL71242.1"/>
    <property type="molecule type" value="Genomic_DNA"/>
</dbReference>
<comment type="caution">
    <text evidence="2">The sequence shown here is derived from an EMBL/GenBank/DDBJ whole genome shotgun (WGS) entry which is preliminary data.</text>
</comment>
<dbReference type="GO" id="GO:0005737">
    <property type="term" value="C:cytoplasm"/>
    <property type="evidence" value="ECO:0007669"/>
    <property type="project" value="TreeGrafter"/>
</dbReference>
<dbReference type="PANTHER" id="PTHR43344:SF21">
    <property type="entry name" value="POLYOL PHOSPHATE PHOSPHATASE PYP1"/>
    <property type="match status" value="1"/>
</dbReference>
<accession>A0A5C8PD06</accession>
<dbReference type="NCBIfam" id="TIGR01488">
    <property type="entry name" value="HAD-SF-IB"/>
    <property type="match status" value="1"/>
</dbReference>
<dbReference type="PANTHER" id="PTHR43344">
    <property type="entry name" value="PHOSPHOSERINE PHOSPHATASE"/>
    <property type="match status" value="1"/>
</dbReference>
<dbReference type="GO" id="GO:0006564">
    <property type="term" value="P:L-serine biosynthetic process"/>
    <property type="evidence" value="ECO:0007669"/>
    <property type="project" value="TreeGrafter"/>
</dbReference>
<sequence>MWTVVSDFDGTIVPFDVTDRLLDQFADPAWQFVEEAWKHGRISARRCMTLQVAMIRATQAELDAFLDAIDIDPHFPAFASDCRHAGVPLAVVSDGLDYVIHRVLGRHRMDGLTVFANHLVAGGDGTYAMAAPHAIDACMAGSGVCKCDRAAALAGRNDRTLLIGNGRSDFCPGESADLLFARGALLGKAREQGWPAVDVPDFAAARLAFARLIGRLAEVA</sequence>
<gene>
    <name evidence="2" type="ORF">FHP25_30940</name>
</gene>
<dbReference type="Proteomes" id="UP000321638">
    <property type="component" value="Unassembled WGS sequence"/>
</dbReference>
<dbReference type="AlphaFoldDB" id="A0A5C8PD06"/>
<organism evidence="2 3">
    <name type="scientific">Vineibacter terrae</name>
    <dbReference type="NCBI Taxonomy" id="2586908"/>
    <lineage>
        <taxon>Bacteria</taxon>
        <taxon>Pseudomonadati</taxon>
        <taxon>Pseudomonadota</taxon>
        <taxon>Alphaproteobacteria</taxon>
        <taxon>Hyphomicrobiales</taxon>
        <taxon>Vineibacter</taxon>
    </lineage>
</organism>
<dbReference type="InterPro" id="IPR036412">
    <property type="entry name" value="HAD-like_sf"/>
</dbReference>
<dbReference type="InterPro" id="IPR050582">
    <property type="entry name" value="HAD-like_SerB"/>
</dbReference>
<keyword evidence="1" id="KW-0378">Hydrolase</keyword>
<dbReference type="RefSeq" id="WP_147850864.1">
    <property type="nucleotide sequence ID" value="NZ_VDUZ01000046.1"/>
</dbReference>
<evidence type="ECO:0000256" key="1">
    <source>
        <dbReference type="ARBA" id="ARBA00022801"/>
    </source>
</evidence>
<dbReference type="Gene3D" id="3.90.1470.20">
    <property type="match status" value="1"/>
</dbReference>